<evidence type="ECO:0000313" key="14">
    <source>
        <dbReference type="Proteomes" id="UP000536179"/>
    </source>
</evidence>
<dbReference type="SUPFAM" id="SSF52374">
    <property type="entry name" value="Nucleotidylyl transferase"/>
    <property type="match status" value="1"/>
</dbReference>
<comment type="similarity">
    <text evidence="3 11">Belongs to the NadD family.</text>
</comment>
<name>A0A7W5E2H0_9BACT</name>
<feature type="domain" description="Cytidyltransferase-like" evidence="12">
    <location>
        <begin position="7"/>
        <end position="150"/>
    </location>
</feature>
<comment type="pathway">
    <text evidence="2 11">Cofactor biosynthesis; NAD(+) biosynthesis; deamido-NAD(+) from nicotinate D-ribonucleotide: step 1/1.</text>
</comment>
<protein>
    <recommendedName>
        <fullName evidence="11">Probable nicotinate-nucleotide adenylyltransferase</fullName>
        <ecNumber evidence="11">2.7.7.18</ecNumber>
    </recommendedName>
    <alternativeName>
        <fullName evidence="11">Deamido-NAD(+) diphosphorylase</fullName>
    </alternativeName>
    <alternativeName>
        <fullName evidence="11">Deamido-NAD(+) pyrophosphorylase</fullName>
    </alternativeName>
    <alternativeName>
        <fullName evidence="11">Nicotinate mononucleotide adenylyltransferase</fullName>
        <shortName evidence="11">NaMN adenylyltransferase</shortName>
    </alternativeName>
</protein>
<proteinExistence type="inferred from homology"/>
<dbReference type="RefSeq" id="WP_246420294.1">
    <property type="nucleotide sequence ID" value="NZ_JACHXU010000015.1"/>
</dbReference>
<dbReference type="PANTHER" id="PTHR39321">
    <property type="entry name" value="NICOTINATE-NUCLEOTIDE ADENYLYLTRANSFERASE-RELATED"/>
    <property type="match status" value="1"/>
</dbReference>
<dbReference type="CDD" id="cd02165">
    <property type="entry name" value="NMNAT"/>
    <property type="match status" value="1"/>
</dbReference>
<evidence type="ECO:0000256" key="3">
    <source>
        <dbReference type="ARBA" id="ARBA00009014"/>
    </source>
</evidence>
<dbReference type="GO" id="GO:0009435">
    <property type="term" value="P:NAD+ biosynthetic process"/>
    <property type="evidence" value="ECO:0007669"/>
    <property type="project" value="UniProtKB-UniRule"/>
</dbReference>
<dbReference type="NCBIfam" id="NF000840">
    <property type="entry name" value="PRK00071.1-3"/>
    <property type="match status" value="1"/>
</dbReference>
<dbReference type="EMBL" id="JACHXU010000015">
    <property type="protein sequence ID" value="MBB3208393.1"/>
    <property type="molecule type" value="Genomic_DNA"/>
</dbReference>
<evidence type="ECO:0000256" key="6">
    <source>
        <dbReference type="ARBA" id="ARBA00022695"/>
    </source>
</evidence>
<evidence type="ECO:0000256" key="8">
    <source>
        <dbReference type="ARBA" id="ARBA00022840"/>
    </source>
</evidence>
<dbReference type="InterPro" id="IPR014729">
    <property type="entry name" value="Rossmann-like_a/b/a_fold"/>
</dbReference>
<evidence type="ECO:0000256" key="5">
    <source>
        <dbReference type="ARBA" id="ARBA00022679"/>
    </source>
</evidence>
<dbReference type="NCBIfam" id="TIGR00482">
    <property type="entry name" value="nicotinate (nicotinamide) nucleotide adenylyltransferase"/>
    <property type="match status" value="1"/>
</dbReference>
<accession>A0A7W5E2H0</accession>
<evidence type="ECO:0000256" key="4">
    <source>
        <dbReference type="ARBA" id="ARBA00022642"/>
    </source>
</evidence>
<keyword evidence="7 11" id="KW-0547">Nucleotide-binding</keyword>
<dbReference type="NCBIfam" id="TIGR00125">
    <property type="entry name" value="cyt_tran_rel"/>
    <property type="match status" value="1"/>
</dbReference>
<keyword evidence="6 11" id="KW-0548">Nucleotidyltransferase</keyword>
<evidence type="ECO:0000256" key="10">
    <source>
        <dbReference type="ARBA" id="ARBA00048721"/>
    </source>
</evidence>
<dbReference type="EC" id="2.7.7.18" evidence="11"/>
<dbReference type="PANTHER" id="PTHR39321:SF3">
    <property type="entry name" value="PHOSPHOPANTETHEINE ADENYLYLTRANSFERASE"/>
    <property type="match status" value="1"/>
</dbReference>
<keyword evidence="5 11" id="KW-0808">Transferase</keyword>
<comment type="caution">
    <text evidence="13">The sequence shown here is derived from an EMBL/GenBank/DDBJ whole genome shotgun (WGS) entry which is preliminary data.</text>
</comment>
<organism evidence="13 14">
    <name type="scientific">Aporhodopirellula rubra</name>
    <dbReference type="NCBI Taxonomy" id="980271"/>
    <lineage>
        <taxon>Bacteria</taxon>
        <taxon>Pseudomonadati</taxon>
        <taxon>Planctomycetota</taxon>
        <taxon>Planctomycetia</taxon>
        <taxon>Pirellulales</taxon>
        <taxon>Pirellulaceae</taxon>
        <taxon>Aporhodopirellula</taxon>
    </lineage>
</organism>
<evidence type="ECO:0000256" key="11">
    <source>
        <dbReference type="HAMAP-Rule" id="MF_00244"/>
    </source>
</evidence>
<dbReference type="InterPro" id="IPR004821">
    <property type="entry name" value="Cyt_trans-like"/>
</dbReference>
<keyword evidence="9 11" id="KW-0520">NAD</keyword>
<dbReference type="Gene3D" id="3.40.50.620">
    <property type="entry name" value="HUPs"/>
    <property type="match status" value="1"/>
</dbReference>
<dbReference type="Proteomes" id="UP000536179">
    <property type="component" value="Unassembled WGS sequence"/>
</dbReference>
<evidence type="ECO:0000256" key="1">
    <source>
        <dbReference type="ARBA" id="ARBA00002324"/>
    </source>
</evidence>
<evidence type="ECO:0000256" key="9">
    <source>
        <dbReference type="ARBA" id="ARBA00023027"/>
    </source>
</evidence>
<evidence type="ECO:0000259" key="12">
    <source>
        <dbReference type="Pfam" id="PF01467"/>
    </source>
</evidence>
<dbReference type="HAMAP" id="MF_00244">
    <property type="entry name" value="NaMN_adenylyltr"/>
    <property type="match status" value="1"/>
</dbReference>
<dbReference type="GO" id="GO:0004515">
    <property type="term" value="F:nicotinate-nucleotide adenylyltransferase activity"/>
    <property type="evidence" value="ECO:0007669"/>
    <property type="project" value="UniProtKB-UniRule"/>
</dbReference>
<keyword evidence="14" id="KW-1185">Reference proteome</keyword>
<keyword evidence="8 11" id="KW-0067">ATP-binding</keyword>
<dbReference type="InterPro" id="IPR005248">
    <property type="entry name" value="NadD/NMNAT"/>
</dbReference>
<dbReference type="AlphaFoldDB" id="A0A7W5E2H0"/>
<dbReference type="UniPathway" id="UPA00253">
    <property type="reaction ID" value="UER00332"/>
</dbReference>
<evidence type="ECO:0000256" key="7">
    <source>
        <dbReference type="ARBA" id="ARBA00022741"/>
    </source>
</evidence>
<keyword evidence="4 11" id="KW-0662">Pyridine nucleotide biosynthesis</keyword>
<reference evidence="13 14" key="1">
    <citation type="submission" date="2020-08" db="EMBL/GenBank/DDBJ databases">
        <title>Genomic Encyclopedia of Type Strains, Phase III (KMG-III): the genomes of soil and plant-associated and newly described type strains.</title>
        <authorList>
            <person name="Whitman W."/>
        </authorList>
    </citation>
    <scope>NUCLEOTIDE SEQUENCE [LARGE SCALE GENOMIC DNA]</scope>
    <source>
        <strain evidence="13 14">CECT 8075</strain>
    </source>
</reference>
<dbReference type="GO" id="GO:0005524">
    <property type="term" value="F:ATP binding"/>
    <property type="evidence" value="ECO:0007669"/>
    <property type="project" value="UniProtKB-KW"/>
</dbReference>
<evidence type="ECO:0000313" key="13">
    <source>
        <dbReference type="EMBL" id="MBB3208393.1"/>
    </source>
</evidence>
<evidence type="ECO:0000256" key="2">
    <source>
        <dbReference type="ARBA" id="ARBA00005019"/>
    </source>
</evidence>
<dbReference type="Pfam" id="PF01467">
    <property type="entry name" value="CTP_transf_like"/>
    <property type="match status" value="1"/>
</dbReference>
<comment type="function">
    <text evidence="1 11">Catalyzes the reversible adenylation of nicotinate mononucleotide (NaMN) to nicotinic acid adenine dinucleotide (NaAD).</text>
</comment>
<comment type="catalytic activity">
    <reaction evidence="10 11">
        <text>nicotinate beta-D-ribonucleotide + ATP + H(+) = deamido-NAD(+) + diphosphate</text>
        <dbReference type="Rhea" id="RHEA:22860"/>
        <dbReference type="ChEBI" id="CHEBI:15378"/>
        <dbReference type="ChEBI" id="CHEBI:30616"/>
        <dbReference type="ChEBI" id="CHEBI:33019"/>
        <dbReference type="ChEBI" id="CHEBI:57502"/>
        <dbReference type="ChEBI" id="CHEBI:58437"/>
        <dbReference type="EC" id="2.7.7.18"/>
    </reaction>
</comment>
<sequence length="211" mass="23586">MSNAIGIYGGSFDPVHLGHLWIAESALEQLPIEEVRWIPAATSPLKESGAVASDSQRLRMLRLALSGQTGHVIDTRELDRDGISFTVDTLEQLSKQFAEQRLFLIIGADSLASFDRWKTPARILELCTLAVVARGGMAPPDYRILDGFASEEKVRQCADAEIAMPVIEISSRDMRDRVKRSRSIRFRVPHAVAAYIRQESLYRSSEERKSS</sequence>
<gene>
    <name evidence="11" type="primary">nadD</name>
    <name evidence="13" type="ORF">FHS27_004221</name>
</gene>